<dbReference type="Gene3D" id="1.10.10.60">
    <property type="entry name" value="Homeodomain-like"/>
    <property type="match status" value="1"/>
</dbReference>
<evidence type="ECO:0000256" key="1">
    <source>
        <dbReference type="ARBA" id="ARBA00023015"/>
    </source>
</evidence>
<keyword evidence="7" id="KW-1185">Reference proteome</keyword>
<feature type="DNA-binding region" description="H-T-H motif" evidence="4">
    <location>
        <begin position="28"/>
        <end position="47"/>
    </location>
</feature>
<dbReference type="AlphaFoldDB" id="A0A4Q6XFK9"/>
<dbReference type="InterPro" id="IPR036271">
    <property type="entry name" value="Tet_transcr_reg_TetR-rel_C_sf"/>
</dbReference>
<evidence type="ECO:0000256" key="3">
    <source>
        <dbReference type="ARBA" id="ARBA00023163"/>
    </source>
</evidence>
<dbReference type="Pfam" id="PF16925">
    <property type="entry name" value="TetR_C_13"/>
    <property type="match status" value="1"/>
</dbReference>
<evidence type="ECO:0000259" key="5">
    <source>
        <dbReference type="PROSITE" id="PS50977"/>
    </source>
</evidence>
<gene>
    <name evidence="6" type="ORF">EXE30_10395</name>
</gene>
<proteinExistence type="predicted"/>
<dbReference type="Pfam" id="PF00440">
    <property type="entry name" value="TetR_N"/>
    <property type="match status" value="1"/>
</dbReference>
<name>A0A4Q6XFK9_9GAMM</name>
<dbReference type="PANTHER" id="PTHR47506">
    <property type="entry name" value="TRANSCRIPTIONAL REGULATORY PROTEIN"/>
    <property type="match status" value="1"/>
</dbReference>
<dbReference type="GO" id="GO:0003677">
    <property type="term" value="F:DNA binding"/>
    <property type="evidence" value="ECO:0007669"/>
    <property type="project" value="UniProtKB-UniRule"/>
</dbReference>
<comment type="caution">
    <text evidence="6">The sequence shown here is derived from an EMBL/GenBank/DDBJ whole genome shotgun (WGS) entry which is preliminary data.</text>
</comment>
<sequence length="193" mass="21548">MRTKEFDPDIVTDAAMQVFWLKGYAGTSVQDLVDGTGLSRSSLYGTFENKHTLYQKALDRYSAITTANIQCLADKDTVKEAIKNLLMRIAEDELADPLSRGCFVANASLELAGHDDVVAEKVIFNLQRIHRAILKLLQKGQQRGEITSEKNADALAYFFVNTIQGMRVLAKGTPVDQRRQCLFDVIDTALYVL</sequence>
<keyword evidence="1" id="KW-0805">Transcription regulation</keyword>
<dbReference type="PANTHER" id="PTHR47506:SF10">
    <property type="entry name" value="TRANSCRIPTIONAL REGULATORY PROTEIN"/>
    <property type="match status" value="1"/>
</dbReference>
<organism evidence="6 7">
    <name type="scientific">Acinetobacter halotolerans</name>
    <dbReference type="NCBI Taxonomy" id="1752076"/>
    <lineage>
        <taxon>Bacteria</taxon>
        <taxon>Pseudomonadati</taxon>
        <taxon>Pseudomonadota</taxon>
        <taxon>Gammaproteobacteria</taxon>
        <taxon>Moraxellales</taxon>
        <taxon>Moraxellaceae</taxon>
        <taxon>Acinetobacter</taxon>
    </lineage>
</organism>
<keyword evidence="3" id="KW-0804">Transcription</keyword>
<dbReference type="InterPro" id="IPR001647">
    <property type="entry name" value="HTH_TetR"/>
</dbReference>
<dbReference type="Gene3D" id="1.10.357.10">
    <property type="entry name" value="Tetracycline Repressor, domain 2"/>
    <property type="match status" value="1"/>
</dbReference>
<evidence type="ECO:0000313" key="7">
    <source>
        <dbReference type="Proteomes" id="UP000292110"/>
    </source>
</evidence>
<keyword evidence="2 4" id="KW-0238">DNA-binding</keyword>
<dbReference type="EMBL" id="SGIM01000008">
    <property type="protein sequence ID" value="RZF51619.1"/>
    <property type="molecule type" value="Genomic_DNA"/>
</dbReference>
<dbReference type="RefSeq" id="WP_130162321.1">
    <property type="nucleotide sequence ID" value="NZ_SGIM01000008.1"/>
</dbReference>
<protein>
    <submittedName>
        <fullName evidence="6">TetR/AcrR family transcriptional regulator</fullName>
    </submittedName>
</protein>
<evidence type="ECO:0000256" key="2">
    <source>
        <dbReference type="ARBA" id="ARBA00023125"/>
    </source>
</evidence>
<reference evidence="6 7" key="1">
    <citation type="submission" date="2019-02" db="EMBL/GenBank/DDBJ databases">
        <title>The draft genome of Acinetobacter halotolerans strain JCM 31009.</title>
        <authorList>
            <person name="Qin J."/>
            <person name="Feng Y."/>
            <person name="Nemec A."/>
            <person name="Zong Z."/>
        </authorList>
    </citation>
    <scope>NUCLEOTIDE SEQUENCE [LARGE SCALE GENOMIC DNA]</scope>
    <source>
        <strain evidence="6 7">JCM 31009</strain>
    </source>
</reference>
<dbReference type="SUPFAM" id="SSF46689">
    <property type="entry name" value="Homeodomain-like"/>
    <property type="match status" value="1"/>
</dbReference>
<dbReference type="Proteomes" id="UP000292110">
    <property type="component" value="Unassembled WGS sequence"/>
</dbReference>
<accession>A0A4Q6XFK9</accession>
<dbReference type="SUPFAM" id="SSF48498">
    <property type="entry name" value="Tetracyclin repressor-like, C-terminal domain"/>
    <property type="match status" value="1"/>
</dbReference>
<dbReference type="InterPro" id="IPR009057">
    <property type="entry name" value="Homeodomain-like_sf"/>
</dbReference>
<evidence type="ECO:0000313" key="6">
    <source>
        <dbReference type="EMBL" id="RZF51619.1"/>
    </source>
</evidence>
<evidence type="ECO:0000256" key="4">
    <source>
        <dbReference type="PROSITE-ProRule" id="PRU00335"/>
    </source>
</evidence>
<dbReference type="InterPro" id="IPR011075">
    <property type="entry name" value="TetR_C"/>
</dbReference>
<feature type="domain" description="HTH tetR-type" evidence="5">
    <location>
        <begin position="5"/>
        <end position="65"/>
    </location>
</feature>
<dbReference type="PROSITE" id="PS50977">
    <property type="entry name" value="HTH_TETR_2"/>
    <property type="match status" value="1"/>
</dbReference>